<dbReference type="AlphaFoldDB" id="A0A839GY90"/>
<dbReference type="Proteomes" id="UP000563094">
    <property type="component" value="Unassembled WGS sequence"/>
</dbReference>
<gene>
    <name evidence="1" type="ORF">FHS90_004528</name>
</gene>
<comment type="caution">
    <text evidence="1">The sequence shown here is derived from an EMBL/GenBank/DDBJ whole genome shotgun (WGS) entry which is preliminary data.</text>
</comment>
<dbReference type="EMBL" id="JACJIQ010000030">
    <property type="protein sequence ID" value="MBA9079787.1"/>
    <property type="molecule type" value="Genomic_DNA"/>
</dbReference>
<protein>
    <submittedName>
        <fullName evidence="1">Uncharacterized protein</fullName>
    </submittedName>
</protein>
<keyword evidence="2" id="KW-1185">Reference proteome</keyword>
<name>A0A839GY90_9BACT</name>
<organism evidence="1 2">
    <name type="scientific">Rufibacter quisquiliarum</name>
    <dbReference type="NCBI Taxonomy" id="1549639"/>
    <lineage>
        <taxon>Bacteria</taxon>
        <taxon>Pseudomonadati</taxon>
        <taxon>Bacteroidota</taxon>
        <taxon>Cytophagia</taxon>
        <taxon>Cytophagales</taxon>
        <taxon>Hymenobacteraceae</taxon>
        <taxon>Rufibacter</taxon>
    </lineage>
</organism>
<evidence type="ECO:0000313" key="2">
    <source>
        <dbReference type="Proteomes" id="UP000563094"/>
    </source>
</evidence>
<sequence length="242" mass="27769">MRLKEIFDFDTCMITLGLATLVVQWRWQETDASEKSLVPENLKIAGQVIEQPVAPEWEITFPEGSPYQRLQTPAGLRYNPFLEVRNISIGFAGNYNWADKERALDALLAQHAGKDYLFVLQQQVANEMLRRELFFHYYQDPTDENMLEGIAFYTELLIEARSEDTKLLYMCLRVLQNHWPKEKKARVAGLTLERVAERNKASAPDTTTAPGYYRQVYARELARVGGVNPLLANHSQSLAVSR</sequence>
<reference evidence="1 2" key="1">
    <citation type="submission" date="2020-08" db="EMBL/GenBank/DDBJ databases">
        <title>Genomic Encyclopedia of Type Strains, Phase IV (KMG-IV): sequencing the most valuable type-strain genomes for metagenomic binning, comparative biology and taxonomic classification.</title>
        <authorList>
            <person name="Goeker M."/>
        </authorList>
    </citation>
    <scope>NUCLEOTIDE SEQUENCE [LARGE SCALE GENOMIC DNA]</scope>
    <source>
        <strain evidence="1 2">DSM 29854</strain>
    </source>
</reference>
<accession>A0A839GY90</accession>
<dbReference type="RefSeq" id="WP_182514529.1">
    <property type="nucleotide sequence ID" value="NZ_JACJIQ010000030.1"/>
</dbReference>
<proteinExistence type="predicted"/>
<evidence type="ECO:0000313" key="1">
    <source>
        <dbReference type="EMBL" id="MBA9079787.1"/>
    </source>
</evidence>